<dbReference type="GO" id="GO:0004519">
    <property type="term" value="F:endonuclease activity"/>
    <property type="evidence" value="ECO:0007669"/>
    <property type="project" value="UniProtKB-KW"/>
</dbReference>
<dbReference type="NCBIfam" id="TIGR00043">
    <property type="entry name" value="rRNA maturation RNase YbeY"/>
    <property type="match status" value="1"/>
</dbReference>
<evidence type="ECO:0000313" key="9">
    <source>
        <dbReference type="Proteomes" id="UP000034917"/>
    </source>
</evidence>
<dbReference type="AlphaFoldDB" id="A0A0G0GDP7"/>
<comment type="similarity">
    <text evidence="2">Belongs to the endoribonuclease YbeY family.</text>
</comment>
<evidence type="ECO:0000256" key="2">
    <source>
        <dbReference type="ARBA" id="ARBA00010875"/>
    </source>
</evidence>
<dbReference type="Gene3D" id="3.40.390.30">
    <property type="entry name" value="Metalloproteases ('zincins'), catalytic domain"/>
    <property type="match status" value="1"/>
</dbReference>
<dbReference type="GO" id="GO:0006364">
    <property type="term" value="P:rRNA processing"/>
    <property type="evidence" value="ECO:0007669"/>
    <property type="project" value="InterPro"/>
</dbReference>
<evidence type="ECO:0000256" key="4">
    <source>
        <dbReference type="ARBA" id="ARBA00022723"/>
    </source>
</evidence>
<evidence type="ECO:0000256" key="7">
    <source>
        <dbReference type="ARBA" id="ARBA00022833"/>
    </source>
</evidence>
<dbReference type="EMBL" id="LBSV01000018">
    <property type="protein sequence ID" value="KKQ24165.1"/>
    <property type="molecule type" value="Genomic_DNA"/>
</dbReference>
<reference evidence="8 9" key="1">
    <citation type="journal article" date="2015" name="Nature">
        <title>rRNA introns, odd ribosomes, and small enigmatic genomes across a large radiation of phyla.</title>
        <authorList>
            <person name="Brown C.T."/>
            <person name="Hug L.A."/>
            <person name="Thomas B.C."/>
            <person name="Sharon I."/>
            <person name="Castelle C.J."/>
            <person name="Singh A."/>
            <person name="Wilkins M.J."/>
            <person name="Williams K.H."/>
            <person name="Banfield J.F."/>
        </authorList>
    </citation>
    <scope>NUCLEOTIDE SEQUENCE [LARGE SCALE GENOMIC DNA]</scope>
</reference>
<organism evidence="8 9">
    <name type="scientific">Candidatus Roizmanbacteria bacterium GW2011_GWC2_37_13</name>
    <dbReference type="NCBI Taxonomy" id="1618486"/>
    <lineage>
        <taxon>Bacteria</taxon>
        <taxon>Candidatus Roizmaniibacteriota</taxon>
    </lineage>
</organism>
<protein>
    <submittedName>
        <fullName evidence="8">Putative rRNA maturation factor</fullName>
    </submittedName>
</protein>
<dbReference type="GO" id="GO:0004222">
    <property type="term" value="F:metalloendopeptidase activity"/>
    <property type="evidence" value="ECO:0007669"/>
    <property type="project" value="InterPro"/>
</dbReference>
<evidence type="ECO:0000256" key="6">
    <source>
        <dbReference type="ARBA" id="ARBA00022801"/>
    </source>
</evidence>
<keyword evidence="5" id="KW-0255">Endonuclease</keyword>
<dbReference type="InterPro" id="IPR023091">
    <property type="entry name" value="MetalPrtase_cat_dom_sf_prd"/>
</dbReference>
<keyword evidence="7" id="KW-0862">Zinc</keyword>
<gene>
    <name evidence="8" type="ORF">US40_C0018G0017</name>
</gene>
<proteinExistence type="inferred from homology"/>
<keyword evidence="6" id="KW-0378">Hydrolase</keyword>
<name>A0A0G0GDP7_9BACT</name>
<sequence length="116" mass="13239">MVNLISSSRYRLDRNRTRKLVADILSAKGISETYTLNLIFVGRNKMKKLAETYKKEQEALPVLSFAYDEKDKDGEVLLGEIIVCYPQAVLLAAERNRKVEETIISLIKHGVENLLK</sequence>
<dbReference type="InterPro" id="IPR002036">
    <property type="entry name" value="YbeY"/>
</dbReference>
<evidence type="ECO:0000256" key="5">
    <source>
        <dbReference type="ARBA" id="ARBA00022759"/>
    </source>
</evidence>
<evidence type="ECO:0000256" key="1">
    <source>
        <dbReference type="ARBA" id="ARBA00001947"/>
    </source>
</evidence>
<keyword evidence="4" id="KW-0479">Metal-binding</keyword>
<keyword evidence="3" id="KW-0540">Nuclease</keyword>
<evidence type="ECO:0000313" key="8">
    <source>
        <dbReference type="EMBL" id="KKQ24165.1"/>
    </source>
</evidence>
<dbReference type="Proteomes" id="UP000034917">
    <property type="component" value="Unassembled WGS sequence"/>
</dbReference>
<dbReference type="Pfam" id="PF02130">
    <property type="entry name" value="YbeY"/>
    <property type="match status" value="1"/>
</dbReference>
<dbReference type="SUPFAM" id="SSF55486">
    <property type="entry name" value="Metalloproteases ('zincins'), catalytic domain"/>
    <property type="match status" value="1"/>
</dbReference>
<comment type="cofactor">
    <cofactor evidence="1">
        <name>Zn(2+)</name>
        <dbReference type="ChEBI" id="CHEBI:29105"/>
    </cofactor>
</comment>
<dbReference type="GO" id="GO:0046872">
    <property type="term" value="F:metal ion binding"/>
    <property type="evidence" value="ECO:0007669"/>
    <property type="project" value="UniProtKB-KW"/>
</dbReference>
<accession>A0A0G0GDP7</accession>
<evidence type="ECO:0000256" key="3">
    <source>
        <dbReference type="ARBA" id="ARBA00022722"/>
    </source>
</evidence>
<comment type="caution">
    <text evidence="8">The sequence shown here is derived from an EMBL/GenBank/DDBJ whole genome shotgun (WGS) entry which is preliminary data.</text>
</comment>